<evidence type="ECO:0000256" key="6">
    <source>
        <dbReference type="ARBA" id="ARBA00023306"/>
    </source>
</evidence>
<keyword evidence="4" id="KW-0132">Cell division</keyword>
<dbReference type="GO" id="GO:0000921">
    <property type="term" value="P:septin ring assembly"/>
    <property type="evidence" value="ECO:0007669"/>
    <property type="project" value="TreeGrafter"/>
</dbReference>
<reference evidence="11 12" key="1">
    <citation type="journal article" date="2009" name="Genome Biol.">
        <title>Comparative genome and phenotypic analysis of Clostridium difficile 027 strains provides insight into the evolution of a hypervirulent bacterium.</title>
        <authorList>
            <person name="Stabler R.A."/>
            <person name="He M."/>
            <person name="Dawson L."/>
            <person name="Martin M."/>
            <person name="Valiente E."/>
            <person name="Corton C."/>
            <person name="Lawley T.D."/>
            <person name="Sebaihia M."/>
            <person name="Quail M.A."/>
            <person name="Rose G."/>
            <person name="Gerding D.N."/>
            <person name="Gibert M."/>
            <person name="Popoff M.R."/>
            <person name="Parkhill J."/>
            <person name="Dougan G."/>
            <person name="Wren B.W."/>
        </authorList>
    </citation>
    <scope>NUCLEOTIDE SEQUENCE [LARGE SCALE GENOMIC DNA]</scope>
    <source>
        <strain evidence="11 12">CD196</strain>
    </source>
</reference>
<organism evidence="11 12">
    <name type="scientific">Clostridioides difficile (strain CD196)</name>
    <name type="common">Peptoclostridium difficile</name>
    <dbReference type="NCBI Taxonomy" id="645462"/>
    <lineage>
        <taxon>Bacteria</taxon>
        <taxon>Bacillati</taxon>
        <taxon>Bacillota</taxon>
        <taxon>Clostridia</taxon>
        <taxon>Peptostreptococcales</taxon>
        <taxon>Peptostreptococcaceae</taxon>
        <taxon>Clostridioides</taxon>
    </lineage>
</organism>
<feature type="coiled-coil region" evidence="10">
    <location>
        <begin position="68"/>
        <end position="183"/>
    </location>
</feature>
<keyword evidence="3" id="KW-0963">Cytoplasm</keyword>
<accession>A0A0H3N0I4</accession>
<evidence type="ECO:0000256" key="7">
    <source>
        <dbReference type="ARBA" id="ARBA00024910"/>
    </source>
</evidence>
<dbReference type="AlphaFoldDB" id="A0A0H3N0I4"/>
<evidence type="ECO:0000256" key="4">
    <source>
        <dbReference type="ARBA" id="ARBA00022618"/>
    </source>
</evidence>
<evidence type="ECO:0000313" key="12">
    <source>
        <dbReference type="Proteomes" id="UP000002068"/>
    </source>
</evidence>
<evidence type="ECO:0000256" key="1">
    <source>
        <dbReference type="ARBA" id="ARBA00004496"/>
    </source>
</evidence>
<dbReference type="GO" id="GO:0043093">
    <property type="term" value="P:FtsZ-dependent cytokinesis"/>
    <property type="evidence" value="ECO:0007669"/>
    <property type="project" value="TreeGrafter"/>
</dbReference>
<protein>
    <recommendedName>
        <fullName evidence="2">Cell division protein ZapA</fullName>
    </recommendedName>
    <alternativeName>
        <fullName evidence="9">Z ring-associated protein ZapA</fullName>
    </alternativeName>
</protein>
<keyword evidence="10" id="KW-0175">Coiled coil</keyword>
<evidence type="ECO:0000256" key="3">
    <source>
        <dbReference type="ARBA" id="ARBA00022490"/>
    </source>
</evidence>
<evidence type="ECO:0000256" key="10">
    <source>
        <dbReference type="SAM" id="Coils"/>
    </source>
</evidence>
<comment type="subcellular location">
    <subcellularLocation>
        <location evidence="1">Cytoplasm</location>
    </subcellularLocation>
</comment>
<dbReference type="PANTHER" id="PTHR34981:SF1">
    <property type="entry name" value="CELL DIVISION PROTEIN ZAPA"/>
    <property type="match status" value="1"/>
</dbReference>
<dbReference type="SUPFAM" id="SSF102829">
    <property type="entry name" value="Cell division protein ZapA-like"/>
    <property type="match status" value="1"/>
</dbReference>
<dbReference type="InterPro" id="IPR036192">
    <property type="entry name" value="Cell_div_ZapA-like_sf"/>
</dbReference>
<dbReference type="PANTHER" id="PTHR34981">
    <property type="entry name" value="CELL DIVISION PROTEIN ZAPA"/>
    <property type="match status" value="1"/>
</dbReference>
<dbReference type="GO" id="GO:0000917">
    <property type="term" value="P:division septum assembly"/>
    <property type="evidence" value="ECO:0007669"/>
    <property type="project" value="UniProtKB-KW"/>
</dbReference>
<comment type="function">
    <text evidence="7">Activator of cell division through the inhibition of FtsZ GTPase activity, therefore promoting FtsZ assembly into bundles of protofilaments necessary for the formation of the division Z ring. It is recruited early at mid-cell but it is not essential for cell division.</text>
</comment>
<keyword evidence="6" id="KW-0131">Cell cycle</keyword>
<proteinExistence type="predicted"/>
<keyword evidence="5" id="KW-0717">Septation</keyword>
<dbReference type="Gene3D" id="6.10.250.790">
    <property type="match status" value="1"/>
</dbReference>
<comment type="subunit">
    <text evidence="8">Homodimer. Interacts with FtsZ.</text>
</comment>
<evidence type="ECO:0000256" key="5">
    <source>
        <dbReference type="ARBA" id="ARBA00023210"/>
    </source>
</evidence>
<evidence type="ECO:0000256" key="2">
    <source>
        <dbReference type="ARBA" id="ARBA00015195"/>
    </source>
</evidence>
<dbReference type="GO" id="GO:0030428">
    <property type="term" value="C:cell septum"/>
    <property type="evidence" value="ECO:0007669"/>
    <property type="project" value="TreeGrafter"/>
</dbReference>
<evidence type="ECO:0000256" key="8">
    <source>
        <dbReference type="ARBA" id="ARBA00026068"/>
    </source>
</evidence>
<dbReference type="GO" id="GO:0005829">
    <property type="term" value="C:cytosol"/>
    <property type="evidence" value="ECO:0007669"/>
    <property type="project" value="TreeGrafter"/>
</dbReference>
<dbReference type="KEGG" id="cdc:CD196_0645"/>
<dbReference type="GO" id="GO:0032153">
    <property type="term" value="C:cell division site"/>
    <property type="evidence" value="ECO:0007669"/>
    <property type="project" value="TreeGrafter"/>
</dbReference>
<sequence length="202" mass="22836">MSGEVRMNKVMVKIHGAEYPMVGDKSEKFMISIADFVDKEMDKITRQNPKLSLSVAAILTALNISDLLFECSDENEKLIKANEELSKKVGASNEELQLEIKSLKLTIAEKEAENREAETKMKELIEIIENKKQEIFELSNTTEGSRAELDVYKNKIEELSTQLEEANERATIAENLASEFQNKAYDLQLKCTGLNNDAKNVE</sequence>
<dbReference type="Proteomes" id="UP000002068">
    <property type="component" value="Chromosome"/>
</dbReference>
<dbReference type="Pfam" id="PF05164">
    <property type="entry name" value="ZapA"/>
    <property type="match status" value="1"/>
</dbReference>
<dbReference type="InterPro" id="IPR007838">
    <property type="entry name" value="Cell_div_ZapA-like"/>
</dbReference>
<dbReference type="EMBL" id="FN538970">
    <property type="protein sequence ID" value="CBA61236.1"/>
    <property type="molecule type" value="Genomic_DNA"/>
</dbReference>
<evidence type="ECO:0000256" key="9">
    <source>
        <dbReference type="ARBA" id="ARBA00033158"/>
    </source>
</evidence>
<dbReference type="InterPro" id="IPR053712">
    <property type="entry name" value="Bac_CellDiv_Activator"/>
</dbReference>
<dbReference type="HOGENOM" id="CLU_116623_0_0_9"/>
<gene>
    <name evidence="11" type="ordered locus">CD196_0645</name>
</gene>
<evidence type="ECO:0000313" key="11">
    <source>
        <dbReference type="EMBL" id="CBA61236.1"/>
    </source>
</evidence>
<name>A0A0H3N0I4_CLODC</name>